<proteinExistence type="predicted"/>
<evidence type="ECO:0000256" key="1">
    <source>
        <dbReference type="ARBA" id="ARBA00001974"/>
    </source>
</evidence>
<keyword evidence="4" id="KW-0560">Oxidoreductase</keyword>
<dbReference type="GO" id="GO:0071949">
    <property type="term" value="F:FAD binding"/>
    <property type="evidence" value="ECO:0007669"/>
    <property type="project" value="InterPro"/>
</dbReference>
<comment type="cofactor">
    <cofactor evidence="1">
        <name>FAD</name>
        <dbReference type="ChEBI" id="CHEBI:57692"/>
    </cofactor>
</comment>
<keyword evidence="6" id="KW-1185">Reference proteome</keyword>
<dbReference type="OrthoDB" id="2015447at2759"/>
<gene>
    <name evidence="5" type="ORF">ALECFALPRED_006276</name>
</gene>
<dbReference type="GO" id="GO:0003884">
    <property type="term" value="F:D-amino-acid oxidase activity"/>
    <property type="evidence" value="ECO:0007669"/>
    <property type="project" value="InterPro"/>
</dbReference>
<comment type="caution">
    <text evidence="5">The sequence shown here is derived from an EMBL/GenBank/DDBJ whole genome shotgun (WGS) entry which is preliminary data.</text>
</comment>
<organism evidence="5 6">
    <name type="scientific">Alectoria fallacina</name>
    <dbReference type="NCBI Taxonomy" id="1903189"/>
    <lineage>
        <taxon>Eukaryota</taxon>
        <taxon>Fungi</taxon>
        <taxon>Dikarya</taxon>
        <taxon>Ascomycota</taxon>
        <taxon>Pezizomycotina</taxon>
        <taxon>Lecanoromycetes</taxon>
        <taxon>OSLEUM clade</taxon>
        <taxon>Lecanoromycetidae</taxon>
        <taxon>Lecanorales</taxon>
        <taxon>Lecanorineae</taxon>
        <taxon>Parmeliaceae</taxon>
        <taxon>Alectoria</taxon>
    </lineage>
</organism>
<evidence type="ECO:0000313" key="6">
    <source>
        <dbReference type="Proteomes" id="UP000664203"/>
    </source>
</evidence>
<dbReference type="AlphaFoldDB" id="A0A8H3EGT4"/>
<dbReference type="InterPro" id="IPR023209">
    <property type="entry name" value="DAO"/>
</dbReference>
<dbReference type="SUPFAM" id="SSF54373">
    <property type="entry name" value="FAD-linked reductases, C-terminal domain"/>
    <property type="match status" value="1"/>
</dbReference>
<evidence type="ECO:0000313" key="5">
    <source>
        <dbReference type="EMBL" id="CAF9904318.1"/>
    </source>
</evidence>
<dbReference type="Gene3D" id="3.30.9.10">
    <property type="entry name" value="D-Amino Acid Oxidase, subunit A, domain 2"/>
    <property type="match status" value="1"/>
</dbReference>
<evidence type="ECO:0000256" key="2">
    <source>
        <dbReference type="ARBA" id="ARBA00022630"/>
    </source>
</evidence>
<dbReference type="PANTHER" id="PTHR11530:SF11">
    <property type="entry name" value="D-ASPARTATE OXIDASE"/>
    <property type="match status" value="1"/>
</dbReference>
<dbReference type="GO" id="GO:0019478">
    <property type="term" value="P:D-amino acid catabolic process"/>
    <property type="evidence" value="ECO:0007669"/>
    <property type="project" value="TreeGrafter"/>
</dbReference>
<evidence type="ECO:0000256" key="4">
    <source>
        <dbReference type="ARBA" id="ARBA00023002"/>
    </source>
</evidence>
<evidence type="ECO:0000256" key="3">
    <source>
        <dbReference type="ARBA" id="ARBA00022827"/>
    </source>
</evidence>
<dbReference type="GO" id="GO:0005737">
    <property type="term" value="C:cytoplasm"/>
    <property type="evidence" value="ECO:0007669"/>
    <property type="project" value="TreeGrafter"/>
</dbReference>
<dbReference type="Proteomes" id="UP000664203">
    <property type="component" value="Unassembled WGS sequence"/>
</dbReference>
<reference evidence="5" key="1">
    <citation type="submission" date="2021-03" db="EMBL/GenBank/DDBJ databases">
        <authorList>
            <person name="Tagirdzhanova G."/>
        </authorList>
    </citation>
    <scope>NUCLEOTIDE SEQUENCE</scope>
</reference>
<dbReference type="EMBL" id="CAJPDR010000004">
    <property type="protein sequence ID" value="CAF9904318.1"/>
    <property type="molecule type" value="Genomic_DNA"/>
</dbReference>
<accession>A0A8H3EGT4</accession>
<keyword evidence="2" id="KW-0285">Flavoprotein</keyword>
<sequence>MGCRDIQGMDGYGEERGGDRGWIRASEINPHLWWRSIVENFNSLPATQLPKGIQAAVGFTAICIDVPRHLKYLLSSFLTRGGKLVKARLPTDKGLVGALRSAASLVRSQELHGGLIFVNASGLGAKELVPDDAMFPVRGQTVLVKGEAKYAKTMNENRYVIPRPGSGTTILGGTREVGNG</sequence>
<protein>
    <submittedName>
        <fullName evidence="5">Uncharacterized protein</fullName>
    </submittedName>
</protein>
<dbReference type="PANTHER" id="PTHR11530">
    <property type="entry name" value="D-AMINO ACID OXIDASE"/>
    <property type="match status" value="1"/>
</dbReference>
<keyword evidence="3" id="KW-0274">FAD</keyword>
<name>A0A8H3EGT4_9LECA</name>